<dbReference type="PANTHER" id="PTHR34219">
    <property type="entry name" value="IRON-REGULATED INNER MEMBRANE PROTEIN-RELATED"/>
    <property type="match status" value="1"/>
</dbReference>
<evidence type="ECO:0000256" key="1">
    <source>
        <dbReference type="SAM" id="MobiDB-lite"/>
    </source>
</evidence>
<proteinExistence type="predicted"/>
<dbReference type="Pfam" id="PF03929">
    <property type="entry name" value="PepSY_TM"/>
    <property type="match status" value="1"/>
</dbReference>
<feature type="transmembrane region" description="Helical" evidence="2">
    <location>
        <begin position="136"/>
        <end position="158"/>
    </location>
</feature>
<feature type="transmembrane region" description="Helical" evidence="2">
    <location>
        <begin position="20"/>
        <end position="37"/>
    </location>
</feature>
<evidence type="ECO:0000256" key="2">
    <source>
        <dbReference type="SAM" id="Phobius"/>
    </source>
</evidence>
<dbReference type="Proteomes" id="UP001223016">
    <property type="component" value="Unassembled WGS sequence"/>
</dbReference>
<feature type="transmembrane region" description="Helical" evidence="2">
    <location>
        <begin position="394"/>
        <end position="414"/>
    </location>
</feature>
<evidence type="ECO:0000313" key="3">
    <source>
        <dbReference type="EMBL" id="MDO7928040.1"/>
    </source>
</evidence>
<protein>
    <submittedName>
        <fullName evidence="3">PepSY-associated TM helix domain-containing protein</fullName>
    </submittedName>
</protein>
<keyword evidence="2" id="KW-1133">Transmembrane helix</keyword>
<keyword evidence="4" id="KW-1185">Reference proteome</keyword>
<keyword evidence="2" id="KW-0812">Transmembrane</keyword>
<feature type="transmembrane region" description="Helical" evidence="2">
    <location>
        <begin position="477"/>
        <end position="495"/>
    </location>
</feature>
<organism evidence="3 4">
    <name type="scientific">Pseudomonas serbiensis</name>
    <dbReference type="NCBI Taxonomy" id="3064350"/>
    <lineage>
        <taxon>Bacteria</taxon>
        <taxon>Pseudomonadati</taxon>
        <taxon>Pseudomonadota</taxon>
        <taxon>Gammaproteobacteria</taxon>
        <taxon>Pseudomonadales</taxon>
        <taxon>Pseudomonadaceae</taxon>
        <taxon>Pseudomonas</taxon>
    </lineage>
</organism>
<dbReference type="RefSeq" id="WP_304575107.1">
    <property type="nucleotide sequence ID" value="NZ_JAUQOO010000010.1"/>
</dbReference>
<keyword evidence="2" id="KW-0472">Membrane</keyword>
<dbReference type="InterPro" id="IPR005625">
    <property type="entry name" value="PepSY-ass_TM"/>
</dbReference>
<dbReference type="PANTHER" id="PTHR34219:SF4">
    <property type="entry name" value="PEPSY DOMAIN-CONTAINING PROTEIN"/>
    <property type="match status" value="1"/>
</dbReference>
<feature type="transmembrane region" description="Helical" evidence="2">
    <location>
        <begin position="347"/>
        <end position="369"/>
    </location>
</feature>
<dbReference type="EMBL" id="JAUQOO010000010">
    <property type="protein sequence ID" value="MDO7928040.1"/>
    <property type="molecule type" value="Genomic_DNA"/>
</dbReference>
<feature type="transmembrane region" description="Helical" evidence="2">
    <location>
        <begin position="179"/>
        <end position="208"/>
    </location>
</feature>
<feature type="compositionally biased region" description="Polar residues" evidence="1">
    <location>
        <begin position="233"/>
        <end position="242"/>
    </location>
</feature>
<feature type="transmembrane region" description="Helical" evidence="2">
    <location>
        <begin position="453"/>
        <end position="471"/>
    </location>
</feature>
<sequence>MKHKTLTQSLAWLHTWSGLVFGWLLFSIFLTGTLAVFDKEIDGWMRPEIPAHSFDQTQVTQRALDYLQAHHPKASAWNIGLPNERSPSLVVSAGEQRRGGGTYLDPYTSEPLDVRATAGGGFFFLFHFTLNLPRNIGIWIVGLAAMVMLAALVSGIVIHKKFFKEFFTFRPAKGQRSWLDAHNATAVLVLPFHLMITYTGLVIFYLIYMPAATDALFDGNRDALSRAIRGGPTTEQQGQRPEQSARRGEATSTATLTPLGPLLAEAERLMGPVAGFSIQNPGSSAARIEVRPVLGNRIELTKGQSMLFDGVTGKILRQPPESRPSLLTQKVMAGLHFAQFGGYPMRWLYFICGLASCAMIATGMVLFTVKRRRRHDNEGAIGAALYHSAERLNVTVIAGLMLACVAFLWANRLLPTELAQRGQWEIRVFFIVWLLSLGHAIVRPWLAAWREQLALTALLCISLPLLALTTTNRGEHFVLEATTVVLGILLGWTCWKIGQPARERPAKHPSTATAQVN</sequence>
<evidence type="ECO:0000313" key="4">
    <source>
        <dbReference type="Proteomes" id="UP001223016"/>
    </source>
</evidence>
<feature type="region of interest" description="Disordered" evidence="1">
    <location>
        <begin position="227"/>
        <end position="252"/>
    </location>
</feature>
<feature type="transmembrane region" description="Helical" evidence="2">
    <location>
        <begin position="426"/>
        <end position="446"/>
    </location>
</feature>
<gene>
    <name evidence="3" type="ORF">Q6A51_14690</name>
</gene>
<reference evidence="3 4" key="1">
    <citation type="submission" date="2023-07" db="EMBL/GenBank/DDBJ databases">
        <title>Identification of four novel Pseudomonas species associated with bacterial leaf spot of cucurbits.</title>
        <authorList>
            <person name="Fullem K.R."/>
        </authorList>
    </citation>
    <scope>NUCLEOTIDE SEQUENCE [LARGE SCALE GENOMIC DNA]</scope>
    <source>
        <strain evidence="3 4">KFB 138</strain>
    </source>
</reference>
<name>A0ABT9CW31_9PSED</name>
<accession>A0ABT9CW31</accession>
<comment type="caution">
    <text evidence="3">The sequence shown here is derived from an EMBL/GenBank/DDBJ whole genome shotgun (WGS) entry which is preliminary data.</text>
</comment>